<dbReference type="GO" id="GO:0000785">
    <property type="term" value="C:chromatin"/>
    <property type="evidence" value="ECO:0007669"/>
    <property type="project" value="UniProtKB-ARBA"/>
</dbReference>
<name>A0A9Q0NGR2_9DIPT</name>
<dbReference type="PROSITE" id="PS51915">
    <property type="entry name" value="ZAD"/>
    <property type="match status" value="1"/>
</dbReference>
<dbReference type="Gene3D" id="3.40.1800.20">
    <property type="match status" value="1"/>
</dbReference>
<dbReference type="FunFam" id="3.30.160.60:FF:001228">
    <property type="entry name" value="Zinc finger protein 236"/>
    <property type="match status" value="1"/>
</dbReference>
<keyword evidence="8" id="KW-0804">Transcription</keyword>
<dbReference type="OrthoDB" id="202234at2759"/>
<reference evidence="15" key="1">
    <citation type="submission" date="2022-07" db="EMBL/GenBank/DDBJ databases">
        <authorList>
            <person name="Trinca V."/>
            <person name="Uliana J.V.C."/>
            <person name="Torres T.T."/>
            <person name="Ward R.J."/>
            <person name="Monesi N."/>
        </authorList>
    </citation>
    <scope>NUCLEOTIDE SEQUENCE</scope>
    <source>
        <strain evidence="15">HSMRA1968</strain>
        <tissue evidence="15">Whole embryos</tissue>
    </source>
</reference>
<gene>
    <name evidence="15" type="primary">ZNF467</name>
    <name evidence="15" type="ORF">Bhyg_05237</name>
</gene>
<dbReference type="SUPFAM" id="SSF57667">
    <property type="entry name" value="beta-beta-alpha zinc fingers"/>
    <property type="match status" value="4"/>
</dbReference>
<keyword evidence="5 11" id="KW-0862">Zinc</keyword>
<feature type="domain" description="C2H2-type" evidence="13">
    <location>
        <begin position="471"/>
        <end position="498"/>
    </location>
</feature>
<keyword evidence="2 11" id="KW-0479">Metal-binding</keyword>
<feature type="domain" description="C2H2-type" evidence="13">
    <location>
        <begin position="169"/>
        <end position="197"/>
    </location>
</feature>
<comment type="caution">
    <text evidence="15">The sequence shown here is derived from an EMBL/GenBank/DDBJ whole genome shotgun (WGS) entry which is preliminary data.</text>
</comment>
<sequence length="611" mass="70077">MEDLTRENLSSICRLCLQLTNLSISIYDRKDPNPNKKPLKDRIFEMYAVKVSASDGLPINICHHCLYYTEMYTDFREKVRQCEIKLQNFIAASALEQSVAPISERKANGVLVPSADDNITVIDPNIEYQSSDDECSTSDIENVMVPPPVKQQKNTKVNRFKTQQIKNVFFCEYCDKAFVNQEECFRHEVTNHDQQNPHICTFCKFTCSSRITIIAHIKECHDPKPFFCTQCSKKFGRRSDLRKHSVVHTGIRPFRCKVCNKHFSRNTNLTKHLRIHEKTQVKSGDAPQSVDSSRTRNDTENMIISLDPFNDQDSNVGDDNHSKGDISLRGSTAFDRPESVPPSTQQNNHMSRAPMPVFLPPIHMPLPNPINIPAPKPSIPVPVQTIEPIEIEPEPESSISLLLKGNVSTDTTDFARHVTGDAVTFRPNKANKEPVIKPRIFFCESCPKKFATQSSLLNHRNSHTSIRTRSHTCTICNKSFIRKRELDRHSTIHTTNRPFSCASCPKKFGRKDKLVRHEKTHLEFFCPNCHLSFSRKDAMFSHMKVHESNDNIVHDEMINSMLRPNNDIFNLMNRPQSEYDAPINLVLTEQPSVKQNVHSFWPPLDHYKPFP</sequence>
<evidence type="ECO:0000256" key="11">
    <source>
        <dbReference type="PROSITE-ProRule" id="PRU01263"/>
    </source>
</evidence>
<dbReference type="Pfam" id="PF07776">
    <property type="entry name" value="zf-AD"/>
    <property type="match status" value="1"/>
</dbReference>
<dbReference type="SMART" id="SM00868">
    <property type="entry name" value="zf-AD"/>
    <property type="match status" value="1"/>
</dbReference>
<feature type="binding site" evidence="11">
    <location>
        <position position="13"/>
    </location>
    <ligand>
        <name>Zn(2+)</name>
        <dbReference type="ChEBI" id="CHEBI:29105"/>
    </ligand>
</feature>
<keyword evidence="9" id="KW-0539">Nucleus</keyword>
<dbReference type="Pfam" id="PF00096">
    <property type="entry name" value="zf-C2H2"/>
    <property type="match status" value="6"/>
</dbReference>
<feature type="domain" description="C2H2-type" evidence="13">
    <location>
        <begin position="524"/>
        <end position="551"/>
    </location>
</feature>
<evidence type="ECO:0000256" key="12">
    <source>
        <dbReference type="SAM" id="MobiDB-lite"/>
    </source>
</evidence>
<feature type="domain" description="C2H2-type" evidence="13">
    <location>
        <begin position="499"/>
        <end position="521"/>
    </location>
</feature>
<dbReference type="InterPro" id="IPR036236">
    <property type="entry name" value="Znf_C2H2_sf"/>
</dbReference>
<evidence type="ECO:0000256" key="5">
    <source>
        <dbReference type="ARBA" id="ARBA00022833"/>
    </source>
</evidence>
<dbReference type="SUPFAM" id="SSF57716">
    <property type="entry name" value="Glucocorticoid receptor-like (DNA-binding domain)"/>
    <property type="match status" value="1"/>
</dbReference>
<dbReference type="EMBL" id="WJQU01000001">
    <property type="protein sequence ID" value="KAJ6649994.1"/>
    <property type="molecule type" value="Genomic_DNA"/>
</dbReference>
<dbReference type="PROSITE" id="PS00028">
    <property type="entry name" value="ZINC_FINGER_C2H2_1"/>
    <property type="match status" value="7"/>
</dbReference>
<dbReference type="GO" id="GO:0005634">
    <property type="term" value="C:nucleus"/>
    <property type="evidence" value="ECO:0007669"/>
    <property type="project" value="UniProtKB-SubCell"/>
</dbReference>
<evidence type="ECO:0000256" key="1">
    <source>
        <dbReference type="ARBA" id="ARBA00004123"/>
    </source>
</evidence>
<dbReference type="GO" id="GO:0040029">
    <property type="term" value="P:epigenetic regulation of gene expression"/>
    <property type="evidence" value="ECO:0007669"/>
    <property type="project" value="UniProtKB-ARBA"/>
</dbReference>
<dbReference type="AlphaFoldDB" id="A0A9Q0NGR2"/>
<evidence type="ECO:0000256" key="3">
    <source>
        <dbReference type="ARBA" id="ARBA00022737"/>
    </source>
</evidence>
<dbReference type="PANTHER" id="PTHR24376">
    <property type="entry name" value="ZINC FINGER PROTEIN"/>
    <property type="match status" value="1"/>
</dbReference>
<dbReference type="GO" id="GO:0043565">
    <property type="term" value="F:sequence-specific DNA binding"/>
    <property type="evidence" value="ECO:0007669"/>
    <property type="project" value="UniProtKB-ARBA"/>
</dbReference>
<accession>A0A9Q0NGR2</accession>
<feature type="domain" description="C2H2-type" evidence="13">
    <location>
        <begin position="254"/>
        <end position="281"/>
    </location>
</feature>
<keyword evidence="16" id="KW-1185">Reference proteome</keyword>
<keyword evidence="3" id="KW-0677">Repeat</keyword>
<dbReference type="Gene3D" id="3.30.160.60">
    <property type="entry name" value="Classic Zinc Finger"/>
    <property type="match status" value="5"/>
</dbReference>
<dbReference type="SMART" id="SM00355">
    <property type="entry name" value="ZnF_C2H2"/>
    <property type="match status" value="8"/>
</dbReference>
<feature type="binding site" evidence="11">
    <location>
        <position position="65"/>
    </location>
    <ligand>
        <name>Zn(2+)</name>
        <dbReference type="ChEBI" id="CHEBI:29105"/>
    </ligand>
</feature>
<dbReference type="Proteomes" id="UP001151699">
    <property type="component" value="Chromosome A"/>
</dbReference>
<feature type="compositionally biased region" description="Polar residues" evidence="12">
    <location>
        <begin position="341"/>
        <end position="350"/>
    </location>
</feature>
<feature type="region of interest" description="Disordered" evidence="12">
    <location>
        <begin position="276"/>
        <end position="350"/>
    </location>
</feature>
<protein>
    <submittedName>
        <fullName evidence="15">Zinc finger protein</fullName>
    </submittedName>
</protein>
<keyword evidence="4 10" id="KW-0863">Zinc-finger</keyword>
<feature type="binding site" evidence="11">
    <location>
        <position position="16"/>
    </location>
    <ligand>
        <name>Zn(2+)</name>
        <dbReference type="ChEBI" id="CHEBI:29105"/>
    </ligand>
</feature>
<dbReference type="GO" id="GO:0008270">
    <property type="term" value="F:zinc ion binding"/>
    <property type="evidence" value="ECO:0007669"/>
    <property type="project" value="UniProtKB-UniRule"/>
</dbReference>
<evidence type="ECO:0000256" key="2">
    <source>
        <dbReference type="ARBA" id="ARBA00022723"/>
    </source>
</evidence>
<evidence type="ECO:0000256" key="7">
    <source>
        <dbReference type="ARBA" id="ARBA00023125"/>
    </source>
</evidence>
<evidence type="ECO:0000256" key="9">
    <source>
        <dbReference type="ARBA" id="ARBA00023242"/>
    </source>
</evidence>
<evidence type="ECO:0000256" key="4">
    <source>
        <dbReference type="ARBA" id="ARBA00022771"/>
    </source>
</evidence>
<evidence type="ECO:0000259" key="13">
    <source>
        <dbReference type="PROSITE" id="PS50157"/>
    </source>
</evidence>
<evidence type="ECO:0000256" key="10">
    <source>
        <dbReference type="PROSITE-ProRule" id="PRU00042"/>
    </source>
</evidence>
<evidence type="ECO:0000259" key="14">
    <source>
        <dbReference type="PROSITE" id="PS51915"/>
    </source>
</evidence>
<evidence type="ECO:0000256" key="8">
    <source>
        <dbReference type="ARBA" id="ARBA00023163"/>
    </source>
</evidence>
<dbReference type="InterPro" id="IPR012934">
    <property type="entry name" value="Znf_AD"/>
</dbReference>
<feature type="domain" description="ZAD" evidence="14">
    <location>
        <begin position="11"/>
        <end position="89"/>
    </location>
</feature>
<feature type="domain" description="C2H2-type" evidence="13">
    <location>
        <begin position="441"/>
        <end position="468"/>
    </location>
</feature>
<dbReference type="FunFam" id="3.30.160.60:FF:000446">
    <property type="entry name" value="Zinc finger protein"/>
    <property type="match status" value="1"/>
</dbReference>
<keyword evidence="6" id="KW-0805">Transcription regulation</keyword>
<dbReference type="GO" id="GO:0003682">
    <property type="term" value="F:chromatin binding"/>
    <property type="evidence" value="ECO:0007669"/>
    <property type="project" value="UniProtKB-ARBA"/>
</dbReference>
<dbReference type="PANTHER" id="PTHR24376:SF235">
    <property type="entry name" value="C2H2-TYPE DOMAIN-CONTAINING PROTEIN"/>
    <property type="match status" value="1"/>
</dbReference>
<dbReference type="InterPro" id="IPR013087">
    <property type="entry name" value="Znf_C2H2_type"/>
</dbReference>
<dbReference type="PROSITE" id="PS50157">
    <property type="entry name" value="ZINC_FINGER_C2H2_2"/>
    <property type="match status" value="7"/>
</dbReference>
<organism evidence="15 16">
    <name type="scientific">Pseudolycoriella hygida</name>
    <dbReference type="NCBI Taxonomy" id="35572"/>
    <lineage>
        <taxon>Eukaryota</taxon>
        <taxon>Metazoa</taxon>
        <taxon>Ecdysozoa</taxon>
        <taxon>Arthropoda</taxon>
        <taxon>Hexapoda</taxon>
        <taxon>Insecta</taxon>
        <taxon>Pterygota</taxon>
        <taxon>Neoptera</taxon>
        <taxon>Endopterygota</taxon>
        <taxon>Diptera</taxon>
        <taxon>Nematocera</taxon>
        <taxon>Sciaroidea</taxon>
        <taxon>Sciaridae</taxon>
        <taxon>Pseudolycoriella</taxon>
    </lineage>
</organism>
<feature type="domain" description="C2H2-type" evidence="13">
    <location>
        <begin position="226"/>
        <end position="253"/>
    </location>
</feature>
<feature type="binding site" evidence="11">
    <location>
        <position position="62"/>
    </location>
    <ligand>
        <name>Zn(2+)</name>
        <dbReference type="ChEBI" id="CHEBI:29105"/>
    </ligand>
</feature>
<keyword evidence="7" id="KW-0238">DNA-binding</keyword>
<comment type="subcellular location">
    <subcellularLocation>
        <location evidence="1">Nucleus</location>
    </subcellularLocation>
</comment>
<evidence type="ECO:0000313" key="16">
    <source>
        <dbReference type="Proteomes" id="UP001151699"/>
    </source>
</evidence>
<proteinExistence type="predicted"/>
<evidence type="ECO:0000256" key="6">
    <source>
        <dbReference type="ARBA" id="ARBA00023015"/>
    </source>
</evidence>
<dbReference type="FunFam" id="3.30.160.60:FF:000690">
    <property type="entry name" value="Zinc finger protein 354C"/>
    <property type="match status" value="1"/>
</dbReference>
<evidence type="ECO:0000313" key="15">
    <source>
        <dbReference type="EMBL" id="KAJ6649994.1"/>
    </source>
</evidence>